<dbReference type="InterPro" id="IPR005467">
    <property type="entry name" value="His_kinase_dom"/>
</dbReference>
<evidence type="ECO:0000256" key="6">
    <source>
        <dbReference type="ARBA" id="ARBA00022777"/>
    </source>
</evidence>
<accession>B4REH3</accession>
<name>B4REH3_PHEZH</name>
<dbReference type="SUPFAM" id="SSF55874">
    <property type="entry name" value="ATPase domain of HSP90 chaperone/DNA topoisomerase II/histidine kinase"/>
    <property type="match status" value="1"/>
</dbReference>
<evidence type="ECO:0000313" key="10">
    <source>
        <dbReference type="EMBL" id="ACG76915.1"/>
    </source>
</evidence>
<dbReference type="PANTHER" id="PTHR41523:SF8">
    <property type="entry name" value="ETHYLENE RESPONSE SENSOR PROTEIN"/>
    <property type="match status" value="1"/>
</dbReference>
<evidence type="ECO:0000256" key="1">
    <source>
        <dbReference type="ARBA" id="ARBA00000085"/>
    </source>
</evidence>
<comment type="catalytic activity">
    <reaction evidence="1">
        <text>ATP + protein L-histidine = ADP + protein N-phospho-L-histidine.</text>
        <dbReference type="EC" id="2.7.13.3"/>
    </reaction>
</comment>
<dbReference type="STRING" id="450851.PHZ_c0501"/>
<dbReference type="InterPro" id="IPR003594">
    <property type="entry name" value="HATPase_dom"/>
</dbReference>
<keyword evidence="7" id="KW-0067">ATP-binding</keyword>
<evidence type="ECO:0000256" key="7">
    <source>
        <dbReference type="ARBA" id="ARBA00022840"/>
    </source>
</evidence>
<gene>
    <name evidence="10" type="ordered locus">PHZ_c0501</name>
</gene>
<feature type="compositionally biased region" description="Basic and acidic residues" evidence="8">
    <location>
        <begin position="398"/>
        <end position="413"/>
    </location>
</feature>
<evidence type="ECO:0000256" key="8">
    <source>
        <dbReference type="SAM" id="MobiDB-lite"/>
    </source>
</evidence>
<evidence type="ECO:0000313" key="11">
    <source>
        <dbReference type="Proteomes" id="UP000001868"/>
    </source>
</evidence>
<evidence type="ECO:0000256" key="4">
    <source>
        <dbReference type="ARBA" id="ARBA00022679"/>
    </source>
</evidence>
<keyword evidence="5" id="KW-0547">Nucleotide-binding</keyword>
<feature type="region of interest" description="Disordered" evidence="8">
    <location>
        <begin position="392"/>
        <end position="413"/>
    </location>
</feature>
<feature type="compositionally biased region" description="Basic and acidic residues" evidence="8">
    <location>
        <begin position="443"/>
        <end position="460"/>
    </location>
</feature>
<feature type="compositionally biased region" description="Basic residues" evidence="8">
    <location>
        <begin position="492"/>
        <end position="503"/>
    </location>
</feature>
<proteinExistence type="predicted"/>
<dbReference type="GO" id="GO:0005524">
    <property type="term" value="F:ATP binding"/>
    <property type="evidence" value="ECO:0007669"/>
    <property type="project" value="UniProtKB-KW"/>
</dbReference>
<dbReference type="AlphaFoldDB" id="B4REH3"/>
<dbReference type="PROSITE" id="PS50109">
    <property type="entry name" value="HIS_KIN"/>
    <property type="match status" value="1"/>
</dbReference>
<organism evidence="10 11">
    <name type="scientific">Phenylobacterium zucineum (strain HLK1)</name>
    <dbReference type="NCBI Taxonomy" id="450851"/>
    <lineage>
        <taxon>Bacteria</taxon>
        <taxon>Pseudomonadati</taxon>
        <taxon>Pseudomonadota</taxon>
        <taxon>Alphaproteobacteria</taxon>
        <taxon>Caulobacterales</taxon>
        <taxon>Caulobacteraceae</taxon>
        <taxon>Phenylobacterium</taxon>
    </lineage>
</organism>
<dbReference type="EMBL" id="CP000747">
    <property type="protein sequence ID" value="ACG76915.1"/>
    <property type="molecule type" value="Genomic_DNA"/>
</dbReference>
<dbReference type="Pfam" id="PF13581">
    <property type="entry name" value="HATPase_c_2"/>
    <property type="match status" value="1"/>
</dbReference>
<dbReference type="InterPro" id="IPR011495">
    <property type="entry name" value="Sig_transdc_His_kin_sub2_dim/P"/>
</dbReference>
<dbReference type="HOGENOM" id="CLU_367946_0_0_5"/>
<evidence type="ECO:0000259" key="9">
    <source>
        <dbReference type="PROSITE" id="PS50109"/>
    </source>
</evidence>
<dbReference type="Pfam" id="PF07568">
    <property type="entry name" value="HisKA_2"/>
    <property type="match status" value="1"/>
</dbReference>
<reference evidence="10 11" key="1">
    <citation type="journal article" date="2008" name="BMC Genomics">
        <title>Complete genome of Phenylobacterium zucineum - a novel facultative intracellular bacterium isolated from human erythroleukemia cell line K562.</title>
        <authorList>
            <person name="Luo Y."/>
            <person name="Xu X."/>
            <person name="Ding Z."/>
            <person name="Liu Z."/>
            <person name="Zhang B."/>
            <person name="Yan Z."/>
            <person name="Sun J."/>
            <person name="Hu S."/>
            <person name="Hu X."/>
        </authorList>
    </citation>
    <scope>NUCLEOTIDE SEQUENCE [LARGE SCALE GENOMIC DNA]</scope>
    <source>
        <strain evidence="10 11">HLK1</strain>
    </source>
</reference>
<dbReference type="EC" id="2.7.13.3" evidence="2"/>
<keyword evidence="3" id="KW-0597">Phosphoprotein</keyword>
<dbReference type="PANTHER" id="PTHR41523">
    <property type="entry name" value="TWO-COMPONENT SYSTEM SENSOR PROTEIN"/>
    <property type="match status" value="1"/>
</dbReference>
<dbReference type="InterPro" id="IPR036890">
    <property type="entry name" value="HATPase_C_sf"/>
</dbReference>
<feature type="domain" description="Histidine kinase" evidence="9">
    <location>
        <begin position="566"/>
        <end position="754"/>
    </location>
</feature>
<dbReference type="eggNOG" id="COG3920">
    <property type="taxonomic scope" value="Bacteria"/>
</dbReference>
<feature type="compositionally biased region" description="Basic and acidic residues" evidence="8">
    <location>
        <begin position="470"/>
        <end position="485"/>
    </location>
</feature>
<keyword evidence="6 10" id="KW-0418">Kinase</keyword>
<feature type="region of interest" description="Disordered" evidence="8">
    <location>
        <begin position="426"/>
        <end position="518"/>
    </location>
</feature>
<dbReference type="GO" id="GO:0004673">
    <property type="term" value="F:protein histidine kinase activity"/>
    <property type="evidence" value="ECO:0007669"/>
    <property type="project" value="UniProtKB-EC"/>
</dbReference>
<evidence type="ECO:0000256" key="3">
    <source>
        <dbReference type="ARBA" id="ARBA00022553"/>
    </source>
</evidence>
<dbReference type="Proteomes" id="UP000001868">
    <property type="component" value="Chromosome"/>
</dbReference>
<protein>
    <recommendedName>
        <fullName evidence="2">histidine kinase</fullName>
        <ecNumber evidence="2">2.7.13.3</ecNumber>
    </recommendedName>
</protein>
<evidence type="ECO:0000256" key="5">
    <source>
        <dbReference type="ARBA" id="ARBA00022741"/>
    </source>
</evidence>
<keyword evidence="11" id="KW-1185">Reference proteome</keyword>
<evidence type="ECO:0000256" key="2">
    <source>
        <dbReference type="ARBA" id="ARBA00012438"/>
    </source>
</evidence>
<dbReference type="Gene3D" id="3.30.565.10">
    <property type="entry name" value="Histidine kinase-like ATPase, C-terminal domain"/>
    <property type="match status" value="1"/>
</dbReference>
<dbReference type="KEGG" id="pzu:PHZ_c0501"/>
<sequence length="757" mass="80729">MDRSYKAAPRRLPVQRGRDCPRRAAPLLHFDDSFTTVPGRGRRRGDPFRQIGGERRARAEGAFHRQAAPVPVDDVLHDRETKAGPETLAALLPLDPVEPLGEARQVLARDSRALVGHADDAVGLAGVVGRQQRQARGLGTHAGGGGLGGPAGLDGHAHRPARRGVFQGVVHEVLDHLDDLVTVARDRRGVRGRARNLQLHALLTGDGPDGVHHVGDGVRQLHGLARGDMLVQLDAAQRHQVVDQPAHPLGLGLHDGQEPLLRPRVAAGVAAEGLDEPREGRQGRAQLVAGVGQEIGPGPLHLPQLGLVPERHQRQVRAVQRQAHGADDGAEHARLDAARLVDRLAVAGGEQRLVHRLQQLGIAQHADQHALAPLDAEQGARGAVGEDVPATGQVVGLGRRDHQDGIRQGVDERGVRRRLARGPVALGSQGLGVGFGPAVGLDQHQRGGGRHEDQRRDGARGVDPLQGRQGADRHEPRRPGRHDGPEGAFAPARRRQRRRRLQKRQGESPWKDSSASASVCHGHDSLAAPRALSAKAAVAAHGVPMSETEIESLRDALAEQAELQRETDHRIKNNLQLIGSLVLLQGRRTRDEAARQALRAVQQRIAAVSLAHRHIRREGGAERVELSGLLRELASDLAAGAGREDIEIAMDLEAADAPARVAAPLALIANEALVNALAHAFPDGRRGRVSLSLRKAPEGLELAVADDGAGAPEAAADGFGRTIIQLMAQQLRAPLQVTPAQPGTRIAVSVPVDRAEP</sequence>
<keyword evidence="4" id="KW-0808">Transferase</keyword>